<comment type="similarity">
    <text evidence="1">Belongs to the peptidase S33 family.</text>
</comment>
<evidence type="ECO:0000259" key="5">
    <source>
        <dbReference type="Pfam" id="PF06441"/>
    </source>
</evidence>
<evidence type="ECO:0000256" key="3">
    <source>
        <dbReference type="ARBA" id="ARBA00022801"/>
    </source>
</evidence>
<name>A0A6J4U762_9BACT</name>
<dbReference type="SUPFAM" id="SSF53474">
    <property type="entry name" value="alpha/beta-Hydrolases"/>
    <property type="match status" value="1"/>
</dbReference>
<proteinExistence type="inferred from homology"/>
<evidence type="ECO:0000256" key="4">
    <source>
        <dbReference type="SAM" id="MobiDB-lite"/>
    </source>
</evidence>
<dbReference type="PANTHER" id="PTHR21661:SF35">
    <property type="entry name" value="EPOXIDE HYDROLASE"/>
    <property type="match status" value="1"/>
</dbReference>
<reference evidence="6" key="1">
    <citation type="submission" date="2020-02" db="EMBL/GenBank/DDBJ databases">
        <authorList>
            <person name="Meier V. D."/>
        </authorList>
    </citation>
    <scope>NUCLEOTIDE SEQUENCE</scope>
    <source>
        <strain evidence="6">AVDCRST_MAG19</strain>
    </source>
</reference>
<dbReference type="EC" id="3.3.2.9" evidence="6"/>
<keyword evidence="2" id="KW-0058">Aromatic hydrocarbons catabolism</keyword>
<evidence type="ECO:0000256" key="1">
    <source>
        <dbReference type="ARBA" id="ARBA00010088"/>
    </source>
</evidence>
<sequence length="352" mass="38030">MPADGENGAERSPPASDTFTAAPRHRGAAVGPCAARPERRATTRGAPVGGSCPVHDRSPRAKLDDIRLRVERYPWDALPDLGDWRFGPPAPRTRRVAERLLGSYDWRAAERGLNRFPNPTAEVDGVALHAVHEWGSGNNPAPVVLIHSWPNSVDDYYDLIEPLAHPERFGGDASDGVDVILPSVAGYGWSGRPPGPQGRRREAGQIPKLVTESLGYDRYVAAGGDFGAIIAGWLALDHPAAVAGIHPTAPNLRPAGGGWFATDPPADFSQDERDYLLWETGYLQLRMAHAGIQGSSPETLADAEMDSPIGRASWLLEKFQRWTDESGRPPDEIFGLDRLLATDRGPRCAGGP</sequence>
<dbReference type="GO" id="GO:0033961">
    <property type="term" value="F:cis-stilbene-oxide hydrolase activity"/>
    <property type="evidence" value="ECO:0007669"/>
    <property type="project" value="UniProtKB-EC"/>
</dbReference>
<dbReference type="InterPro" id="IPR029058">
    <property type="entry name" value="AB_hydrolase_fold"/>
</dbReference>
<feature type="region of interest" description="Disordered" evidence="4">
    <location>
        <begin position="1"/>
        <end position="58"/>
    </location>
</feature>
<accession>A0A6J4U762</accession>
<evidence type="ECO:0000256" key="2">
    <source>
        <dbReference type="ARBA" id="ARBA00022797"/>
    </source>
</evidence>
<dbReference type="InterPro" id="IPR010497">
    <property type="entry name" value="Epoxide_hydro_N"/>
</dbReference>
<keyword evidence="3 6" id="KW-0378">Hydrolase</keyword>
<feature type="domain" description="Epoxide hydrolase N-terminal" evidence="5">
    <location>
        <begin position="58"/>
        <end position="153"/>
    </location>
</feature>
<protein>
    <submittedName>
        <fullName evidence="6">Epoxide hydrolase</fullName>
        <ecNumber evidence="6">3.3.2.9</ecNumber>
    </submittedName>
</protein>
<organism evidence="6">
    <name type="scientific">uncultured Thermomicrobiales bacterium</name>
    <dbReference type="NCBI Taxonomy" id="1645740"/>
    <lineage>
        <taxon>Bacteria</taxon>
        <taxon>Pseudomonadati</taxon>
        <taxon>Thermomicrobiota</taxon>
        <taxon>Thermomicrobia</taxon>
        <taxon>Thermomicrobiales</taxon>
        <taxon>environmental samples</taxon>
    </lineage>
</organism>
<gene>
    <name evidence="6" type="ORF">AVDCRST_MAG19-2</name>
</gene>
<dbReference type="PANTHER" id="PTHR21661">
    <property type="entry name" value="EPOXIDE HYDROLASE 1-RELATED"/>
    <property type="match status" value="1"/>
</dbReference>
<evidence type="ECO:0000313" key="6">
    <source>
        <dbReference type="EMBL" id="CAA9542500.1"/>
    </source>
</evidence>
<dbReference type="AlphaFoldDB" id="A0A6J4U762"/>
<dbReference type="Gene3D" id="3.40.50.1820">
    <property type="entry name" value="alpha/beta hydrolase"/>
    <property type="match status" value="1"/>
</dbReference>
<dbReference type="EMBL" id="CADCWL010000002">
    <property type="protein sequence ID" value="CAA9542500.1"/>
    <property type="molecule type" value="Genomic_DNA"/>
</dbReference>
<dbReference type="GO" id="GO:0097176">
    <property type="term" value="P:epoxide metabolic process"/>
    <property type="evidence" value="ECO:0007669"/>
    <property type="project" value="TreeGrafter"/>
</dbReference>
<dbReference type="Pfam" id="PF06441">
    <property type="entry name" value="EHN"/>
    <property type="match status" value="1"/>
</dbReference>